<feature type="domain" description="Enoyl reductase (ER)" evidence="2">
    <location>
        <begin position="2"/>
        <end position="317"/>
    </location>
</feature>
<evidence type="ECO:0000259" key="2">
    <source>
        <dbReference type="SMART" id="SM00829"/>
    </source>
</evidence>
<dbReference type="Pfam" id="PF00107">
    <property type="entry name" value="ADH_zinc_N"/>
    <property type="match status" value="1"/>
</dbReference>
<dbReference type="SMART" id="SM00829">
    <property type="entry name" value="PKS_ER"/>
    <property type="match status" value="1"/>
</dbReference>
<reference evidence="3 4" key="1">
    <citation type="submission" date="2021-03" db="EMBL/GenBank/DDBJ databases">
        <title>Complete genome of Parasphingorhabdus_sp.JHSY0214.</title>
        <authorList>
            <person name="Yoo J.H."/>
            <person name="Bae J.W."/>
        </authorList>
    </citation>
    <scope>NUCLEOTIDE SEQUENCE [LARGE SCALE GENOMIC DNA]</scope>
    <source>
        <strain evidence="3 4">JHSY0214</strain>
    </source>
</reference>
<name>A0ABX7T3I9_9SPHN</name>
<dbReference type="InterPro" id="IPR020843">
    <property type="entry name" value="ER"/>
</dbReference>
<dbReference type="EMBL" id="CP071794">
    <property type="protein sequence ID" value="QTD55706.1"/>
    <property type="molecule type" value="Genomic_DNA"/>
</dbReference>
<dbReference type="SUPFAM" id="SSF51735">
    <property type="entry name" value="NAD(P)-binding Rossmann-fold domains"/>
    <property type="match status" value="1"/>
</dbReference>
<accession>A0ABX7T3I9</accession>
<protein>
    <submittedName>
        <fullName evidence="3">NADP-dependent oxidoreductase</fullName>
    </submittedName>
</protein>
<dbReference type="Pfam" id="PF16884">
    <property type="entry name" value="ADH_N_2"/>
    <property type="match status" value="1"/>
</dbReference>
<sequence length="319" mass="33554">MPTIDDFGVEDVSIEDIPEGHIVAKVDTLSMDAWIRTTLNDEGMHKTGDIGTTIRALGVGQVVETNSKNLAIGDWVYGLMSAQTHALLTDSAATKVEPEHGIEPSAFAGQLGITTGLTAWVGLVAVGEVQESNVVVVSGAAGAVGSVVVQLAKARGAVVIGIAGGPEKCKYLTDTLGADIAIDYKGSDVAEALAKAAPDGVDVFFDNVGGEILDNVLDNLAVSGARVVICGAISQYQHLEDVRGPKLYLRLAERNASMRGFVVSHYAAQYPEAIAEISELMRSGKLVLPEHVVEGIDHFPEALFMLFNGKHLGNLVVKP</sequence>
<dbReference type="PANTHER" id="PTHR43205">
    <property type="entry name" value="PROSTAGLANDIN REDUCTASE"/>
    <property type="match status" value="1"/>
</dbReference>
<proteinExistence type="predicted"/>
<organism evidence="3 4">
    <name type="scientific">Parasphingorhabdus cellanae</name>
    <dbReference type="NCBI Taxonomy" id="2806553"/>
    <lineage>
        <taxon>Bacteria</taxon>
        <taxon>Pseudomonadati</taxon>
        <taxon>Pseudomonadota</taxon>
        <taxon>Alphaproteobacteria</taxon>
        <taxon>Sphingomonadales</taxon>
        <taxon>Sphingomonadaceae</taxon>
        <taxon>Parasphingorhabdus</taxon>
    </lineage>
</organism>
<keyword evidence="4" id="KW-1185">Reference proteome</keyword>
<gene>
    <name evidence="3" type="ORF">J4G78_16160</name>
</gene>
<evidence type="ECO:0000313" key="3">
    <source>
        <dbReference type="EMBL" id="QTD55706.1"/>
    </source>
</evidence>
<dbReference type="SUPFAM" id="SSF50129">
    <property type="entry name" value="GroES-like"/>
    <property type="match status" value="1"/>
</dbReference>
<dbReference type="InterPro" id="IPR041694">
    <property type="entry name" value="ADH_N_2"/>
</dbReference>
<dbReference type="Proteomes" id="UP000663923">
    <property type="component" value="Chromosome"/>
</dbReference>
<dbReference type="PANTHER" id="PTHR43205:SF7">
    <property type="entry name" value="PROSTAGLANDIN REDUCTASE 1"/>
    <property type="match status" value="1"/>
</dbReference>
<dbReference type="InterPro" id="IPR045010">
    <property type="entry name" value="MDR_fam"/>
</dbReference>
<dbReference type="InterPro" id="IPR036291">
    <property type="entry name" value="NAD(P)-bd_dom_sf"/>
</dbReference>
<keyword evidence="1" id="KW-0560">Oxidoreductase</keyword>
<dbReference type="Gene3D" id="3.40.50.720">
    <property type="entry name" value="NAD(P)-binding Rossmann-like Domain"/>
    <property type="match status" value="1"/>
</dbReference>
<dbReference type="InterPro" id="IPR013149">
    <property type="entry name" value="ADH-like_C"/>
</dbReference>
<dbReference type="InterPro" id="IPR011032">
    <property type="entry name" value="GroES-like_sf"/>
</dbReference>
<evidence type="ECO:0000256" key="1">
    <source>
        <dbReference type="ARBA" id="ARBA00023002"/>
    </source>
</evidence>
<evidence type="ECO:0000313" key="4">
    <source>
        <dbReference type="Proteomes" id="UP000663923"/>
    </source>
</evidence>
<dbReference type="Gene3D" id="3.90.180.10">
    <property type="entry name" value="Medium-chain alcohol dehydrogenases, catalytic domain"/>
    <property type="match status" value="1"/>
</dbReference>
<dbReference type="CDD" id="cd05288">
    <property type="entry name" value="PGDH"/>
    <property type="match status" value="1"/>
</dbReference>